<sequence length="85" mass="10446">MLIYLKQKYVQIHLKKVLCKKIYIAWNQNMMHLFKLKKQGFRKYIKHMIMCQESIKNIHCLRNSVCTYHENKSQHLDLDVWIVSH</sequence>
<evidence type="ECO:0000313" key="2">
    <source>
        <dbReference type="Proteomes" id="UP001181693"/>
    </source>
</evidence>
<dbReference type="AlphaFoldDB" id="A0AAV3A742"/>
<reference evidence="1" key="1">
    <citation type="thesis" date="2020" institute="ProQuest LLC" country="789 East Eisenhower Parkway, Ann Arbor, MI, USA">
        <title>Comparative Genomics and Chromosome Evolution.</title>
        <authorList>
            <person name="Mudd A.B."/>
        </authorList>
    </citation>
    <scope>NUCLEOTIDE SEQUENCE</scope>
    <source>
        <strain evidence="1">1538</strain>
        <tissue evidence="1">Blood</tissue>
    </source>
</reference>
<protein>
    <submittedName>
        <fullName evidence="1">Uncharacterized protein</fullName>
    </submittedName>
</protein>
<proteinExistence type="predicted"/>
<dbReference type="Proteomes" id="UP001181693">
    <property type="component" value="Unassembled WGS sequence"/>
</dbReference>
<name>A0AAV3A742_PYXAD</name>
<accession>A0AAV3A742</accession>
<dbReference type="EMBL" id="DYDO01000005">
    <property type="protein sequence ID" value="DBA25061.1"/>
    <property type="molecule type" value="Genomic_DNA"/>
</dbReference>
<organism evidence="1 2">
    <name type="scientific">Pyxicephalus adspersus</name>
    <name type="common">African bullfrog</name>
    <dbReference type="NCBI Taxonomy" id="30357"/>
    <lineage>
        <taxon>Eukaryota</taxon>
        <taxon>Metazoa</taxon>
        <taxon>Chordata</taxon>
        <taxon>Craniata</taxon>
        <taxon>Vertebrata</taxon>
        <taxon>Euteleostomi</taxon>
        <taxon>Amphibia</taxon>
        <taxon>Batrachia</taxon>
        <taxon>Anura</taxon>
        <taxon>Neobatrachia</taxon>
        <taxon>Ranoidea</taxon>
        <taxon>Pyxicephalidae</taxon>
        <taxon>Pyxicephalinae</taxon>
        <taxon>Pyxicephalus</taxon>
    </lineage>
</organism>
<gene>
    <name evidence="1" type="ORF">GDO54_012634</name>
</gene>
<comment type="caution">
    <text evidence="1">The sequence shown here is derived from an EMBL/GenBank/DDBJ whole genome shotgun (WGS) entry which is preliminary data.</text>
</comment>
<evidence type="ECO:0000313" key="1">
    <source>
        <dbReference type="EMBL" id="DBA25061.1"/>
    </source>
</evidence>
<keyword evidence="2" id="KW-1185">Reference proteome</keyword>